<dbReference type="EMBL" id="PNYB01000001">
    <property type="protein sequence ID" value="PMS28171.1"/>
    <property type="molecule type" value="Genomic_DNA"/>
</dbReference>
<dbReference type="SUPFAM" id="SSF55073">
    <property type="entry name" value="Nucleotide cyclase"/>
    <property type="match status" value="1"/>
</dbReference>
<dbReference type="PROSITE" id="PS50885">
    <property type="entry name" value="HAMP"/>
    <property type="match status" value="1"/>
</dbReference>
<name>A0A2N7WFN9_9BURK</name>
<comment type="caution">
    <text evidence="4">The sequence shown here is derived from an EMBL/GenBank/DDBJ whole genome shotgun (WGS) entry which is preliminary data.</text>
</comment>
<organism evidence="4 5">
    <name type="scientific">Trinickia soli</name>
    <dbReference type="NCBI Taxonomy" id="380675"/>
    <lineage>
        <taxon>Bacteria</taxon>
        <taxon>Pseudomonadati</taxon>
        <taxon>Pseudomonadota</taxon>
        <taxon>Betaproteobacteria</taxon>
        <taxon>Burkholderiales</taxon>
        <taxon>Burkholderiaceae</taxon>
        <taxon>Trinickia</taxon>
    </lineage>
</organism>
<proteinExistence type="predicted"/>
<dbReference type="AlphaFoldDB" id="A0A2N7WFN9"/>
<dbReference type="InterPro" id="IPR043128">
    <property type="entry name" value="Rev_trsase/Diguanyl_cyclase"/>
</dbReference>
<dbReference type="InterPro" id="IPR052163">
    <property type="entry name" value="DGC-Regulatory_Protein"/>
</dbReference>
<dbReference type="SUPFAM" id="SSF158472">
    <property type="entry name" value="HAMP domain-like"/>
    <property type="match status" value="1"/>
</dbReference>
<dbReference type="CDD" id="cd01949">
    <property type="entry name" value="GGDEF"/>
    <property type="match status" value="1"/>
</dbReference>
<sequence>MKAIRLGLTAKLSILLVCIGVGASGATGYYAYRANRVMLMQEAERSLLTSTQLLSQRFTAALGDVADDALVLATLPSSVDAARAKDAAGGRHPGTAQVFLRFMAHHREYLKIRLITRADHGLERVRVERQAQGLVVAPESGLREKGQFPYVFNTLSTMPGHVYLSPIGLTPQTGAPMDASLPTMRIGAPVVDASGEKVGVIVIDVDLARVFHRLDNDLQSGYQIYLANEWGDFLMHPDTRLTFGFERGRRELMQASFPATRALFDGALTQVTFNGASQPGHAGAPTQAFAVVRSPFGTVDGNRAIVLGLGRSLTTVLASAHALGHQIVRMVLIWSACAIVFGILFARALTGPLRVLADAATHVCDDTDREHLPVSRSDEIGVLARCFECMCREIRSQMKTLHAKQQELTHLAAHDTLTGLPNRMRFMEQLEASIRQASHADERLAVIFVDLDGFKQINDQFGHSAGDRTLEVVAQRLREVLPRDDVVGRLGGDEFVILVRRVRSPEDVHACAHRVQAAMDEPIGFDSHRMSVGASMGVSEFPIDGANAAELLAKADAAMYAAKTSPYRRYMYYRELGEIRPNGECATISRLA</sequence>
<feature type="transmembrane region" description="Helical" evidence="1">
    <location>
        <begin position="12"/>
        <end position="32"/>
    </location>
</feature>
<dbReference type="InterPro" id="IPR048760">
    <property type="entry name" value="VP0354-like_sensor_dom"/>
</dbReference>
<feature type="domain" description="GGDEF" evidence="3">
    <location>
        <begin position="442"/>
        <end position="575"/>
    </location>
</feature>
<evidence type="ECO:0000259" key="3">
    <source>
        <dbReference type="PROSITE" id="PS50887"/>
    </source>
</evidence>
<dbReference type="NCBIfam" id="TIGR00254">
    <property type="entry name" value="GGDEF"/>
    <property type="match status" value="1"/>
</dbReference>
<reference evidence="4 5" key="1">
    <citation type="submission" date="2018-01" db="EMBL/GenBank/DDBJ databases">
        <title>Whole genome analyses suggest that Burkholderia sensu lato contains two further novel genera in the rhizoxinica-symbiotica group Mycetohabitans gen. nov., and Trinickia gen. nov.: implications for the evolution of diazotrophy and nodulation in the Burkholderiaceae.</title>
        <authorList>
            <person name="Estrada-de los Santos P."/>
            <person name="Palmer M."/>
            <person name="Chavez-Ramirez B."/>
            <person name="Beukes C."/>
            <person name="Steenkamp E.T."/>
            <person name="Hirsch A.M."/>
            <person name="Manyaka P."/>
            <person name="Maluk M."/>
            <person name="Lafos M."/>
            <person name="Crook M."/>
            <person name="Gross E."/>
            <person name="Simon M.F."/>
            <person name="Bueno dos Reis Junior F."/>
            <person name="Poole P.S."/>
            <person name="Venter S.N."/>
            <person name="James E.K."/>
        </authorList>
    </citation>
    <scope>NUCLEOTIDE SEQUENCE [LARGE SCALE GENOMIC DNA]</scope>
    <source>
        <strain evidence="4 5">GP25-8</strain>
    </source>
</reference>
<dbReference type="PANTHER" id="PTHR46663">
    <property type="entry name" value="DIGUANYLATE CYCLASE DGCT-RELATED"/>
    <property type="match status" value="1"/>
</dbReference>
<dbReference type="InterPro" id="IPR000160">
    <property type="entry name" value="GGDEF_dom"/>
</dbReference>
<dbReference type="Pfam" id="PF21623">
    <property type="entry name" value="HK_sensor_dom_bact"/>
    <property type="match status" value="1"/>
</dbReference>
<evidence type="ECO:0000256" key="1">
    <source>
        <dbReference type="SAM" id="Phobius"/>
    </source>
</evidence>
<evidence type="ECO:0000313" key="5">
    <source>
        <dbReference type="Proteomes" id="UP000235347"/>
    </source>
</evidence>
<dbReference type="Gene3D" id="3.30.70.270">
    <property type="match status" value="1"/>
</dbReference>
<dbReference type="InterPro" id="IPR003660">
    <property type="entry name" value="HAMP_dom"/>
</dbReference>
<dbReference type="PANTHER" id="PTHR46663:SF2">
    <property type="entry name" value="GGDEF DOMAIN-CONTAINING PROTEIN"/>
    <property type="match status" value="1"/>
</dbReference>
<evidence type="ECO:0000313" key="4">
    <source>
        <dbReference type="EMBL" id="PMS28171.1"/>
    </source>
</evidence>
<evidence type="ECO:0000259" key="2">
    <source>
        <dbReference type="PROSITE" id="PS50885"/>
    </source>
</evidence>
<dbReference type="CDD" id="cd06225">
    <property type="entry name" value="HAMP"/>
    <property type="match status" value="1"/>
</dbReference>
<dbReference type="SMART" id="SM00267">
    <property type="entry name" value="GGDEF"/>
    <property type="match status" value="1"/>
</dbReference>
<dbReference type="RefSeq" id="WP_102607761.1">
    <property type="nucleotide sequence ID" value="NZ_CADIKD010000005.1"/>
</dbReference>
<dbReference type="InterPro" id="IPR029787">
    <property type="entry name" value="Nucleotide_cyclase"/>
</dbReference>
<dbReference type="Gene3D" id="3.30.450.20">
    <property type="entry name" value="PAS domain"/>
    <property type="match status" value="1"/>
</dbReference>
<accession>A0A2N7WFN9</accession>
<keyword evidence="5" id="KW-1185">Reference proteome</keyword>
<keyword evidence="1" id="KW-1133">Transmembrane helix</keyword>
<feature type="domain" description="HAMP" evidence="2">
    <location>
        <begin position="347"/>
        <end position="399"/>
    </location>
</feature>
<dbReference type="GO" id="GO:0007165">
    <property type="term" value="P:signal transduction"/>
    <property type="evidence" value="ECO:0007669"/>
    <property type="project" value="InterPro"/>
</dbReference>
<keyword evidence="1" id="KW-0812">Transmembrane</keyword>
<dbReference type="Gene3D" id="6.10.340.10">
    <property type="match status" value="1"/>
</dbReference>
<protein>
    <submittedName>
        <fullName evidence="4">Deoxyuridine 5'-triphosphate nucleotidohydrolase</fullName>
    </submittedName>
</protein>
<dbReference type="SMART" id="SM00304">
    <property type="entry name" value="HAMP"/>
    <property type="match status" value="1"/>
</dbReference>
<dbReference type="Pfam" id="PF00990">
    <property type="entry name" value="GGDEF"/>
    <property type="match status" value="1"/>
</dbReference>
<keyword evidence="1" id="KW-0472">Membrane</keyword>
<gene>
    <name evidence="4" type="ORF">C0Z19_00015</name>
</gene>
<dbReference type="GO" id="GO:0016787">
    <property type="term" value="F:hydrolase activity"/>
    <property type="evidence" value="ECO:0007669"/>
    <property type="project" value="UniProtKB-KW"/>
</dbReference>
<dbReference type="InterPro" id="IPR029151">
    <property type="entry name" value="Sensor-like_sf"/>
</dbReference>
<dbReference type="FunFam" id="3.30.70.270:FF:000001">
    <property type="entry name" value="Diguanylate cyclase domain protein"/>
    <property type="match status" value="1"/>
</dbReference>
<keyword evidence="4" id="KW-0378">Hydrolase</keyword>
<dbReference type="Proteomes" id="UP000235347">
    <property type="component" value="Unassembled WGS sequence"/>
</dbReference>
<dbReference type="SUPFAM" id="SSF103190">
    <property type="entry name" value="Sensory domain-like"/>
    <property type="match status" value="1"/>
</dbReference>
<dbReference type="GO" id="GO:0016020">
    <property type="term" value="C:membrane"/>
    <property type="evidence" value="ECO:0007669"/>
    <property type="project" value="InterPro"/>
</dbReference>
<dbReference type="PROSITE" id="PS50887">
    <property type="entry name" value="GGDEF"/>
    <property type="match status" value="1"/>
</dbReference>